<dbReference type="CGD" id="CAL0000171219">
    <property type="gene designation" value="Cd36_13340"/>
</dbReference>
<dbReference type="HOGENOM" id="CLU_434755_0_0_1"/>
<sequence length="603" mass="70543">MLSIRETISRIGKSIRQIDSLSKTNKPPNKPHPRNERQVLHKENKYLPNEKLAQLKPMYTDFQRKVFQDFLKPIEIPNLKTFNEKEEYDSASASRNWNKRASQKPQDVLDTFLADKPEFDKLIKYLLEITPPHLKNIDYHNESTIRRILDQEAIRAYDVPHHAFHEIPPIPSPLTKDSFEQYIYHLTHCKFHYRNSSSLQSGIIPHILLYTHKTTTTKFRPFRSTTTFNWLIKYFGHDKNQSSFARELLLVMNIEGHLLNTETINNLLKVVKVHSRIRANANSFTLALKYLKLSQKLGIDVNLSTWSKVYDIIHNVHLKEAFISFIQENGIPISRGLLLRIIDDFATIASTTEDLIYFIENDLGFKHWENDDMIRAKVIFHRARVNGGPFTGSNEYDFKNWLLGLKSSTQSSSLLMLQQYFGRTIEIHETIPIYSIIIESLVNEYTDIRHLKQLVFVVRGMIYEATHVLSIPCEIIQYADSQTIPENYKMLARISYGKLHELQARVEFANNHTFENISLPWEMLSQEEIEKWLALTNKIKNDQAYQLFPHLQDSREFPKPEIDKIMSHIKAKGVASRNRTRVDKITQGFDDYTVALMKERCLL</sequence>
<organism evidence="2 3">
    <name type="scientific">Candida dubliniensis (strain CD36 / ATCC MYA-646 / CBS 7987 / NCPF 3949 / NRRL Y-17841)</name>
    <name type="common">Yeast</name>
    <dbReference type="NCBI Taxonomy" id="573826"/>
    <lineage>
        <taxon>Eukaryota</taxon>
        <taxon>Fungi</taxon>
        <taxon>Dikarya</taxon>
        <taxon>Ascomycota</taxon>
        <taxon>Saccharomycotina</taxon>
        <taxon>Pichiomycetes</taxon>
        <taxon>Debaryomycetaceae</taxon>
        <taxon>Candida/Lodderomyces clade</taxon>
        <taxon>Candida</taxon>
    </lineage>
</organism>
<dbReference type="RefSeq" id="XP_002417973.1">
    <property type="nucleotide sequence ID" value="XM_002417928.1"/>
</dbReference>
<proteinExistence type="predicted"/>
<accession>B9WA53</accession>
<evidence type="ECO:0000313" key="2">
    <source>
        <dbReference type="EMBL" id="CAX45692.1"/>
    </source>
</evidence>
<name>B9WA53_CANDC</name>
<dbReference type="GeneID" id="8045524"/>
<dbReference type="OrthoDB" id="185373at2759"/>
<reference evidence="2 3" key="1">
    <citation type="journal article" date="2009" name="Genome Res.">
        <title>Comparative genomics of the fungal pathogens Candida dubliniensis and Candida albicans.</title>
        <authorList>
            <person name="Jackson A.P."/>
            <person name="Gamble J.A."/>
            <person name="Yeomans T."/>
            <person name="Moran G.P."/>
            <person name="Saunders D."/>
            <person name="Harris D."/>
            <person name="Aslett M."/>
            <person name="Barrell J.F."/>
            <person name="Butler G."/>
            <person name="Citiulo F."/>
            <person name="Coleman D.C."/>
            <person name="de Groot P.W.J."/>
            <person name="Goodwin T.J."/>
            <person name="Quail M.A."/>
            <person name="McQuillan J."/>
            <person name="Munro C.A."/>
            <person name="Pain A."/>
            <person name="Poulter R.T."/>
            <person name="Rajandream M.A."/>
            <person name="Renauld H."/>
            <person name="Spiering M.J."/>
            <person name="Tivey A."/>
            <person name="Gow N.A.R."/>
            <person name="Barrell B."/>
            <person name="Sullivan D.J."/>
            <person name="Berriman M."/>
        </authorList>
    </citation>
    <scope>NUCLEOTIDE SEQUENCE [LARGE SCALE GENOMIC DNA]</scope>
    <source>
        <strain evidence="3">CD36 / ATCC MYA-646 / CBS 7987 / NCPF 3949 / NRRL Y-17841</strain>
    </source>
</reference>
<dbReference type="VEuPathDB" id="FungiDB:CD36_13340"/>
<dbReference type="KEGG" id="cdu:CD36_13340"/>
<evidence type="ECO:0000313" key="3">
    <source>
        <dbReference type="Proteomes" id="UP000002605"/>
    </source>
</evidence>
<protein>
    <submittedName>
        <fullName evidence="2">Uncharacterized protein</fullName>
    </submittedName>
</protein>
<dbReference type="eggNOG" id="ENOG502QVB0">
    <property type="taxonomic scope" value="Eukaryota"/>
</dbReference>
<dbReference type="EMBL" id="FM992688">
    <property type="protein sequence ID" value="CAX45692.1"/>
    <property type="molecule type" value="Genomic_DNA"/>
</dbReference>
<gene>
    <name evidence="1" type="ordered locus">Cd36_13340</name>
    <name evidence="2" type="ORF">CD36_13340</name>
</gene>
<dbReference type="AlphaFoldDB" id="B9WA53"/>
<dbReference type="Proteomes" id="UP000002605">
    <property type="component" value="Chromosome 1"/>
</dbReference>
<evidence type="ECO:0000313" key="1">
    <source>
        <dbReference type="CGD" id="CAL0000171219"/>
    </source>
</evidence>
<keyword evidence="3" id="KW-1185">Reference proteome</keyword>